<feature type="domain" description="Helicase C-terminal" evidence="2">
    <location>
        <begin position="1415"/>
        <end position="1578"/>
    </location>
</feature>
<keyword evidence="3" id="KW-0347">Helicase</keyword>
<dbReference type="GO" id="GO:0004386">
    <property type="term" value="F:helicase activity"/>
    <property type="evidence" value="ECO:0007669"/>
    <property type="project" value="UniProtKB-KW"/>
</dbReference>
<dbReference type="Gene3D" id="3.40.50.150">
    <property type="entry name" value="Vaccinia Virus protein VP39"/>
    <property type="match status" value="1"/>
</dbReference>
<comment type="caution">
    <text evidence="3">The sequence shown here is derived from an EMBL/GenBank/DDBJ whole genome shotgun (WGS) entry which is preliminary data.</text>
</comment>
<dbReference type="PRINTS" id="PR00507">
    <property type="entry name" value="N12N6MTFRASE"/>
</dbReference>
<sequence>MVGFPSSYLEDNENLLVEIGYKILTVEPEDIAERTSLRNKAQEVAKQNNLPFSDKFSMGFEDDFDTAVYDGSMSADDYEKLQQADVEPKADRPTITCDWSEHSAFEDGKTYSVADFDRIMKSADDEWVRLRQYEQDTYGNDMDAIYQAYEDGEIDGVHQGYAKTKFIINMPDGTKYTERQDIGDGDGGVIDFLRQYDNYKNLVPILEQERDNEPSLLTPVYGEEFVKEVEEQSDNLSAQQKREDVIFSSDGKNYVITDDNFADGTKSERYANNINAIKTLKEIESSNRQATPAEQEILAKYVGWGGLDSYFKAENNAQLKALLNDDEYKAALASTLTSFYTPPAVIRAVYNALNNLGFKTGNILEPSCGVGNFMGLCPTNMSDSKFYGVELDDISGRIASKLYPQANIAVQGFETTNLPDNFFDAAVGNVPFAQLKVLDKKYDKYNFLIHDYFFAKTLDKVRPGGIIAFITSKGTMDKKSSKVRKYIAQRAELLGAIRLPNDTFSKTAGTEVTSDILILKKRERMIDIEPDWVHLGTDDNGITINSYFVEHPEMILGEMQEVSGPFGAKAECIAYENANLEDLLNEAVSNIDGEYKAQAIEKLFEDTEDDEDADLIPATPDVKNFSYTVVDGDIYYRQNSIMEKQKPNKTAEKRIKALVKVREALREVLNNQLEDMPDEVIANSQRKLNIIYDKFVNEYGYINSKANMKAFEKDNSINLLASLEKFDSEKNYKGKSDIFSKRTIQPHKAVDKVDTASDALAVSISEKAKIDLEYMSQLYGKSVDDIIDELKGVIFNVPGTDVYQTADEYLSGNVREKLRTALSYSYDKPEQYDSNITALKAVQPVDLTATEIDVRLGATWLPVDVVRDFMYETIGTPRYIRDSIDVSYSEYNSEWRISHKSFDKSVNAVSTYGTKRINAYKILEDTLNLRDVKIFDNVFEDGKEKRILNKEETAIAQSKQELIKSRFASWIFSDRDRRERLCRLYNEKFNSVRPREYDGSHLIFDGMNSEIQLREHQRNAVAHAIYGGNTLLAHTVGAGKTFEMVAIAMESKRLGLCNKSLFVVPNHITEQMGIEFMQLYPAANILVATKKDFETANRKKFCSRIATGDYDAVIIGHSQFEKIPMSIERQRQIIEMQIDDVIESIAFAQDNNAENFTIKQLEKTKKNLENKLQKLNDQSRKDDVVTFEELGVDRLFVDEAHYYKNLFLYTKMRNVAGVGQTEAQKSSDLFMKCRYLDEITDGKGVVFATGTPISNSMTELYTMQRYLQYNKLVDLGLSNFDAWASTFGETVTALELSPEGNGYRAKTRFAKFFNLPELMSTFREIADIKTADVLDLDVPEVERHNVLTKPSEQQKDILDGLAERAEIVRSGAVDPSKDNMLKITNDGRKLALDQRLINPMLPDFEGSKLNACADNIFSLWDKTKEDRLAQMVFCDLSTPDGAGKFNVYDDLKEKLIAKGIPENEIAFIHDAKTNQQKQDIFSQVRSGKIRVIIGSTSKMGAGTNCQDKLIALHHLDCPWRPADLQQREGRIIRQGNKNSLVHIYSYVTENTFDAYLYQLVENKQKFISQIMTSKSPVRSAEDIDETAFSYSEIKALASGNPLIKEKMDLDVQVSKLKILKANFLSVKYELEDQIASTFPQKISSAKYNVEKIKSDIELAKSHINDDFALKIKGITYNDKKEAGQQLLLACDKSIGSDKVRIGEYKGFILDLRFDSYHSNKYILTLNGSAHYDVELGQDIFGNLTRIDNVLKSLPGELEKAKNELSKVESDCDSAKEAVNTTFDKEEELNTKLARLKELNAILEMDNSSNKANKKQDIVDSSDDEYHYAKVNEKQKDILFSEGYKDFAPSDDGGKFIVKYPAADKVKVQQLLNNNAIKL</sequence>
<dbReference type="Pfam" id="PF00271">
    <property type="entry name" value="Helicase_C"/>
    <property type="match status" value="1"/>
</dbReference>
<evidence type="ECO:0000259" key="2">
    <source>
        <dbReference type="PROSITE" id="PS51194"/>
    </source>
</evidence>
<keyword evidence="4" id="KW-1185">Reference proteome</keyword>
<feature type="coiled-coil region" evidence="1">
    <location>
        <begin position="1750"/>
        <end position="1805"/>
    </location>
</feature>
<dbReference type="InterPro" id="IPR052933">
    <property type="entry name" value="DNA_Protect_Modify"/>
</dbReference>
<evidence type="ECO:0000313" key="3">
    <source>
        <dbReference type="EMBL" id="MCL3788182.1"/>
    </source>
</evidence>
<dbReference type="Pfam" id="PF18840">
    <property type="entry name" value="LPD25"/>
    <property type="match status" value="1"/>
</dbReference>
<keyword evidence="1" id="KW-0175">Coiled coil</keyword>
<dbReference type="InterPro" id="IPR041045">
    <property type="entry name" value="LPD25"/>
</dbReference>
<protein>
    <submittedName>
        <fullName evidence="3">Helicase</fullName>
    </submittedName>
</protein>
<dbReference type="SUPFAM" id="SSF53335">
    <property type="entry name" value="S-adenosyl-L-methionine-dependent methyltransferases"/>
    <property type="match status" value="1"/>
</dbReference>
<dbReference type="InterPro" id="IPR014001">
    <property type="entry name" value="Helicase_ATP-bd"/>
</dbReference>
<accession>A0ABT0NJW3</accession>
<dbReference type="InterPro" id="IPR006935">
    <property type="entry name" value="Helicase/UvrB_N"/>
</dbReference>
<dbReference type="SMART" id="SM00487">
    <property type="entry name" value="DEXDc"/>
    <property type="match status" value="1"/>
</dbReference>
<proteinExistence type="predicted"/>
<organism evidence="3 4">
    <name type="scientific">Ruminococcus bromii</name>
    <dbReference type="NCBI Taxonomy" id="40518"/>
    <lineage>
        <taxon>Bacteria</taxon>
        <taxon>Bacillati</taxon>
        <taxon>Bacillota</taxon>
        <taxon>Clostridia</taxon>
        <taxon>Eubacteriales</taxon>
        <taxon>Oscillospiraceae</taxon>
        <taxon>Ruminococcus</taxon>
    </lineage>
</organism>
<dbReference type="PROSITE" id="PS51194">
    <property type="entry name" value="HELICASE_CTER"/>
    <property type="match status" value="1"/>
</dbReference>
<dbReference type="PANTHER" id="PTHR41313:SF1">
    <property type="entry name" value="DNA METHYLASE ADENINE-SPECIFIC DOMAIN-CONTAINING PROTEIN"/>
    <property type="match status" value="1"/>
</dbReference>
<dbReference type="Gene3D" id="3.40.50.300">
    <property type="entry name" value="P-loop containing nucleotide triphosphate hydrolases"/>
    <property type="match status" value="2"/>
</dbReference>
<dbReference type="SUPFAM" id="SSF52540">
    <property type="entry name" value="P-loop containing nucleoside triphosphate hydrolases"/>
    <property type="match status" value="2"/>
</dbReference>
<name>A0ABT0NJW3_9FIRM</name>
<feature type="coiled-coil region" evidence="1">
    <location>
        <begin position="1151"/>
        <end position="1181"/>
    </location>
</feature>
<keyword evidence="3" id="KW-0547">Nucleotide-binding</keyword>
<evidence type="ECO:0000256" key="1">
    <source>
        <dbReference type="SAM" id="Coils"/>
    </source>
</evidence>
<dbReference type="InterPro" id="IPR027417">
    <property type="entry name" value="P-loop_NTPase"/>
</dbReference>
<keyword evidence="3" id="KW-0067">ATP-binding</keyword>
<dbReference type="Pfam" id="PF04851">
    <property type="entry name" value="ResIII"/>
    <property type="match status" value="1"/>
</dbReference>
<dbReference type="EMBL" id="SNUZ01000012">
    <property type="protein sequence ID" value="MCL3788182.1"/>
    <property type="molecule type" value="Genomic_DNA"/>
</dbReference>
<dbReference type="SMART" id="SM00490">
    <property type="entry name" value="HELICc"/>
    <property type="match status" value="1"/>
</dbReference>
<evidence type="ECO:0000313" key="4">
    <source>
        <dbReference type="Proteomes" id="UP001056693"/>
    </source>
</evidence>
<dbReference type="Proteomes" id="UP001056693">
    <property type="component" value="Unassembled WGS sequence"/>
</dbReference>
<dbReference type="PANTHER" id="PTHR41313">
    <property type="entry name" value="ADENINE-SPECIFIC METHYLTRANSFERASE"/>
    <property type="match status" value="1"/>
</dbReference>
<gene>
    <name evidence="3" type="ORF">E2N93_09240</name>
</gene>
<keyword evidence="3" id="KW-0378">Hydrolase</keyword>
<dbReference type="InterPro" id="IPR029063">
    <property type="entry name" value="SAM-dependent_MTases_sf"/>
</dbReference>
<dbReference type="InterPro" id="IPR001650">
    <property type="entry name" value="Helicase_C-like"/>
</dbReference>
<reference evidence="3 4" key="1">
    <citation type="submission" date="2019-03" db="EMBL/GenBank/DDBJ databases">
        <authorList>
            <person name="Molinero N."/>
            <person name="Sanchez B."/>
            <person name="Walker A."/>
            <person name="Duncan S."/>
            <person name="Delgado S."/>
            <person name="Margolles A."/>
        </authorList>
    </citation>
    <scope>NUCLEOTIDE SEQUENCE [LARGE SCALE GENOMIC DNA]</scope>
    <source>
        <strain evidence="3 4">IPLA60002</strain>
    </source>
</reference>